<dbReference type="SUPFAM" id="SSF49464">
    <property type="entry name" value="Carboxypeptidase regulatory domain-like"/>
    <property type="match status" value="1"/>
</dbReference>
<dbReference type="InterPro" id="IPR023997">
    <property type="entry name" value="TonB-dep_OMP_SusC/RagA_CS"/>
</dbReference>
<keyword evidence="2 7" id="KW-0813">Transport</keyword>
<comment type="similarity">
    <text evidence="7">Belongs to the TonB-dependent receptor family.</text>
</comment>
<keyword evidence="9" id="KW-0675">Receptor</keyword>
<gene>
    <name evidence="9" type="ORF">H9S92_20690</name>
</gene>
<dbReference type="EMBL" id="JACSIT010000153">
    <property type="protein sequence ID" value="MBC6996602.1"/>
    <property type="molecule type" value="Genomic_DNA"/>
</dbReference>
<keyword evidence="5 7" id="KW-0472">Membrane</keyword>
<evidence type="ECO:0000313" key="10">
    <source>
        <dbReference type="Proteomes" id="UP000650081"/>
    </source>
</evidence>
<name>A0A923PM46_9BACT</name>
<evidence type="ECO:0000313" key="9">
    <source>
        <dbReference type="EMBL" id="MBC6996602.1"/>
    </source>
</evidence>
<keyword evidence="10" id="KW-1185">Reference proteome</keyword>
<dbReference type="Gene3D" id="2.40.170.20">
    <property type="entry name" value="TonB-dependent receptor, beta-barrel domain"/>
    <property type="match status" value="1"/>
</dbReference>
<keyword evidence="6 7" id="KW-0998">Cell outer membrane</keyword>
<dbReference type="PROSITE" id="PS52016">
    <property type="entry name" value="TONB_DEPENDENT_REC_3"/>
    <property type="match status" value="1"/>
</dbReference>
<dbReference type="GO" id="GO:0009279">
    <property type="term" value="C:cell outer membrane"/>
    <property type="evidence" value="ECO:0007669"/>
    <property type="project" value="UniProtKB-SubCell"/>
</dbReference>
<dbReference type="InterPro" id="IPR008969">
    <property type="entry name" value="CarboxyPept-like_regulatory"/>
</dbReference>
<dbReference type="Proteomes" id="UP000650081">
    <property type="component" value="Unassembled WGS sequence"/>
</dbReference>
<evidence type="ECO:0000259" key="8">
    <source>
        <dbReference type="Pfam" id="PF07715"/>
    </source>
</evidence>
<dbReference type="FunFam" id="2.170.130.10:FF:000008">
    <property type="entry name" value="SusC/RagA family TonB-linked outer membrane protein"/>
    <property type="match status" value="1"/>
</dbReference>
<reference evidence="9" key="1">
    <citation type="submission" date="2020-08" db="EMBL/GenBank/DDBJ databases">
        <title>Lewinella bacteria from marine environments.</title>
        <authorList>
            <person name="Zhong Y."/>
        </authorList>
    </citation>
    <scope>NUCLEOTIDE SEQUENCE</scope>
    <source>
        <strain evidence="9">KCTC 42187</strain>
    </source>
</reference>
<comment type="caution">
    <text evidence="9">The sequence shown here is derived from an EMBL/GenBank/DDBJ whole genome shotgun (WGS) entry which is preliminary data.</text>
</comment>
<sequence>MNAFNPPNFLRCSWFLGLLLAGGTLVGQQATVSGKVAGTDGTPLVGATVQQEDSTTGTVADFDGNYTLTVSGPNPVLVVSYTGYETRREAVAGRNTIDFVLDDNALTLEQVVVTGYGSQKRSDITGAVASVSSKDLEQAVFNTVDQLLQGRTAGVLVTSGDGAPGSPSTIRIRGNNSLSADNGPLYVVDGIPITGTPTFNPQDIANLEVLKDASATAIYGSRGANGVILVTTKRGTAGKTVIELDANTTTSTVLTDIEVLNGQQYAEYRNEASRLEGRPEPFPNPAEFAGQGFDWQDEIITAGQRTNVGLNISGGQDNVRFFVSGDYLLDDGIVLDSRFSRGNVRANVDVDAFNDRVTFAVGFNASHRQGQNAVSNLGGFPSALGPITNALLAEPLVPSLTFAGMTAENEQFYNPYLEVTAKEDRNFNTDLLGNIKMDVKLTDDLTFTFNGGANIRLGLRETFFPSTVGPGILSRGSATSNYGRGYDLTSSTYLNFNKTFNERHTFSATAGLEYSEFNNYSSNTSVSNFELEILGLDNVGIGTGLNNIGTGRSLSVLQSGFLRLNYSYLGKYLLTVTGRADGSSRFAENEKWGYFPSAAIGWRVSEENFLKGSQTISNLKLRASLGETGTQSIAPYQSLARYGTIQYPVGNNPALGFVPNSVEAPNLRWETTRQLNLGIDLGLWNNRLEFIFDYFVKTTEDLLANTPLPPQSGFGGALVNLGSIENRGIELGVNAFIINSPSFSWNTGFNFTTYETTVLELGGDGEVFGPAIAANFGGNAHIYRVGEEFGQFFGLVTTGLIQQSDLDAAMEAGVPLPAFNNDRELGHWKYADISGPNGEPDGVINNLDRQVIGSPNPDFILGWNNDFTYKNFSLNIFIQGTVGNDVLNAIRPVLNSGFANNESYKNQTLDWYLNRWTPENPTNDPRYPSINSASAPVADFMIEDGSYLRLKNVSLRYRIPFQNRAISSIQLYVTGTNLITLTEYSGFDPEVSALGSPLAPGVDLGVYPRQRAYTFGLNVGF</sequence>
<dbReference type="InterPro" id="IPR039426">
    <property type="entry name" value="TonB-dep_rcpt-like"/>
</dbReference>
<dbReference type="Pfam" id="PF13715">
    <property type="entry name" value="CarbopepD_reg_2"/>
    <property type="match status" value="1"/>
</dbReference>
<evidence type="ECO:0000256" key="3">
    <source>
        <dbReference type="ARBA" id="ARBA00022452"/>
    </source>
</evidence>
<dbReference type="SUPFAM" id="SSF56935">
    <property type="entry name" value="Porins"/>
    <property type="match status" value="1"/>
</dbReference>
<dbReference type="InterPro" id="IPR037066">
    <property type="entry name" value="Plug_dom_sf"/>
</dbReference>
<dbReference type="InterPro" id="IPR036942">
    <property type="entry name" value="Beta-barrel_TonB_sf"/>
</dbReference>
<evidence type="ECO:0000256" key="1">
    <source>
        <dbReference type="ARBA" id="ARBA00004571"/>
    </source>
</evidence>
<accession>A0A923PM46</accession>
<organism evidence="9 10">
    <name type="scientific">Neolewinella lacunae</name>
    <dbReference type="NCBI Taxonomy" id="1517758"/>
    <lineage>
        <taxon>Bacteria</taxon>
        <taxon>Pseudomonadati</taxon>
        <taxon>Bacteroidota</taxon>
        <taxon>Saprospiria</taxon>
        <taxon>Saprospirales</taxon>
        <taxon>Lewinellaceae</taxon>
        <taxon>Neolewinella</taxon>
    </lineage>
</organism>
<keyword evidence="3 7" id="KW-1134">Transmembrane beta strand</keyword>
<dbReference type="RefSeq" id="WP_187468607.1">
    <property type="nucleotide sequence ID" value="NZ_JACSIT010000153.1"/>
</dbReference>
<comment type="subcellular location">
    <subcellularLocation>
        <location evidence="1 7">Cell outer membrane</location>
        <topology evidence="1 7">Multi-pass membrane protein</topology>
    </subcellularLocation>
</comment>
<evidence type="ECO:0000256" key="6">
    <source>
        <dbReference type="ARBA" id="ARBA00023237"/>
    </source>
</evidence>
<proteinExistence type="inferred from homology"/>
<dbReference type="NCBIfam" id="TIGR04057">
    <property type="entry name" value="SusC_RagA_signa"/>
    <property type="match status" value="1"/>
</dbReference>
<dbReference type="Pfam" id="PF07715">
    <property type="entry name" value="Plug"/>
    <property type="match status" value="1"/>
</dbReference>
<evidence type="ECO:0000256" key="7">
    <source>
        <dbReference type="PROSITE-ProRule" id="PRU01360"/>
    </source>
</evidence>
<protein>
    <submittedName>
        <fullName evidence="9">TonB-dependent receptor</fullName>
    </submittedName>
</protein>
<evidence type="ECO:0000256" key="2">
    <source>
        <dbReference type="ARBA" id="ARBA00022448"/>
    </source>
</evidence>
<dbReference type="Gene3D" id="2.60.40.1120">
    <property type="entry name" value="Carboxypeptidase-like, regulatory domain"/>
    <property type="match status" value="1"/>
</dbReference>
<feature type="domain" description="TonB-dependent receptor plug" evidence="8">
    <location>
        <begin position="121"/>
        <end position="227"/>
    </location>
</feature>
<dbReference type="AlphaFoldDB" id="A0A923PM46"/>
<evidence type="ECO:0000256" key="5">
    <source>
        <dbReference type="ARBA" id="ARBA00023136"/>
    </source>
</evidence>
<dbReference type="InterPro" id="IPR023996">
    <property type="entry name" value="TonB-dep_OMP_SusC/RagA"/>
</dbReference>
<evidence type="ECO:0000256" key="4">
    <source>
        <dbReference type="ARBA" id="ARBA00022692"/>
    </source>
</evidence>
<dbReference type="InterPro" id="IPR012910">
    <property type="entry name" value="Plug_dom"/>
</dbReference>
<keyword evidence="4 7" id="KW-0812">Transmembrane</keyword>
<dbReference type="Gene3D" id="2.170.130.10">
    <property type="entry name" value="TonB-dependent receptor, plug domain"/>
    <property type="match status" value="1"/>
</dbReference>
<dbReference type="NCBIfam" id="TIGR04056">
    <property type="entry name" value="OMP_RagA_SusC"/>
    <property type="match status" value="1"/>
</dbReference>